<proteinExistence type="predicted"/>
<name>A0ABT3NHN7_9GAMM</name>
<sequence length="76" mass="8612">MAPQKDEGFFHINPLPSPLLLKAEGMSLLSLLQRINQLKQTPFMLFDTRQDHLQLFEAGLKLILNISVINLKNVGI</sequence>
<dbReference type="EMBL" id="JAPEQW010000008">
    <property type="protein sequence ID" value="MCW8039065.1"/>
    <property type="molecule type" value="Genomic_DNA"/>
</dbReference>
<evidence type="ECO:0000313" key="1">
    <source>
        <dbReference type="EMBL" id="MCW8039065.1"/>
    </source>
</evidence>
<comment type="caution">
    <text evidence="1">The sequence shown here is derived from an EMBL/GenBank/DDBJ whole genome shotgun (WGS) entry which is preliminary data.</text>
</comment>
<gene>
    <name evidence="1" type="ORF">OKC24_07835</name>
</gene>
<organism evidence="1 2">
    <name type="scientific">Acinetobacter entericus</name>
    <dbReference type="NCBI Taxonomy" id="2989714"/>
    <lineage>
        <taxon>Bacteria</taxon>
        <taxon>Pseudomonadati</taxon>
        <taxon>Pseudomonadota</taxon>
        <taxon>Gammaproteobacteria</taxon>
        <taxon>Moraxellales</taxon>
        <taxon>Moraxellaceae</taxon>
        <taxon>Acinetobacter</taxon>
    </lineage>
</organism>
<keyword evidence="2" id="KW-1185">Reference proteome</keyword>
<dbReference type="Proteomes" id="UP001209682">
    <property type="component" value="Unassembled WGS sequence"/>
</dbReference>
<reference evidence="1 2" key="1">
    <citation type="submission" date="2022-11" db="EMBL/GenBank/DDBJ databases">
        <title>Acinetobacter entericus sp. nov., isolated from the gut of the plastic-eating larvae of the Coleoptera insect Zophobas atratus.</title>
        <authorList>
            <person name="Dong X."/>
            <person name="Yang Y."/>
        </authorList>
    </citation>
    <scope>NUCLEOTIDE SEQUENCE [LARGE SCALE GENOMIC DNA]</scope>
    <source>
        <strain evidence="1 2">BIT-DXN8</strain>
    </source>
</reference>
<dbReference type="RefSeq" id="WP_265464944.1">
    <property type="nucleotide sequence ID" value="NZ_JAPEQW010000008.1"/>
</dbReference>
<evidence type="ECO:0000313" key="2">
    <source>
        <dbReference type="Proteomes" id="UP001209682"/>
    </source>
</evidence>
<protein>
    <submittedName>
        <fullName evidence="1">Uncharacterized protein</fullName>
    </submittedName>
</protein>
<accession>A0ABT3NHN7</accession>